<organism evidence="2 3">
    <name type="scientific">Neobacillus vireti LMG 21834</name>
    <dbReference type="NCBI Taxonomy" id="1131730"/>
    <lineage>
        <taxon>Bacteria</taxon>
        <taxon>Bacillati</taxon>
        <taxon>Bacillota</taxon>
        <taxon>Bacilli</taxon>
        <taxon>Bacillales</taxon>
        <taxon>Bacillaceae</taxon>
        <taxon>Neobacillus</taxon>
    </lineage>
</organism>
<dbReference type="AlphaFoldDB" id="A0AB94IN46"/>
<keyword evidence="3" id="KW-1185">Reference proteome</keyword>
<proteinExistence type="predicted"/>
<evidence type="ECO:0000313" key="3">
    <source>
        <dbReference type="Proteomes" id="UP000018877"/>
    </source>
</evidence>
<keyword evidence="1" id="KW-0732">Signal</keyword>
<comment type="caution">
    <text evidence="2">The sequence shown here is derived from an EMBL/GenBank/DDBJ whole genome shotgun (WGS) entry which is preliminary data.</text>
</comment>
<protein>
    <recommendedName>
        <fullName evidence="4">Secreted protein</fullName>
    </recommendedName>
</protein>
<reference evidence="2 3" key="1">
    <citation type="journal article" date="2014" name="Environ. Microbiol.">
        <title>The nitrate-ammonifying and nosZ-carrying bacterium Bacillus vireti is a potent source and sink for nitric and nitrous oxide under high nitrate conditions.</title>
        <authorList>
            <person name="Mania D."/>
            <person name="Heylen K."/>
            <person name="van Spanning R.J."/>
            <person name="Frostegard A."/>
        </authorList>
    </citation>
    <scope>NUCLEOTIDE SEQUENCE [LARGE SCALE GENOMIC DNA]</scope>
    <source>
        <strain evidence="2 3">LMG 21834</strain>
    </source>
</reference>
<dbReference type="Proteomes" id="UP000018877">
    <property type="component" value="Unassembled WGS sequence"/>
</dbReference>
<feature type="chain" id="PRO_5044497169" description="Secreted protein" evidence="1">
    <location>
        <begin position="29"/>
        <end position="289"/>
    </location>
</feature>
<evidence type="ECO:0000313" key="2">
    <source>
        <dbReference type="EMBL" id="ETI68477.1"/>
    </source>
</evidence>
<dbReference type="RefSeq" id="WP_024028651.1">
    <property type="nucleotide sequence ID" value="NZ_ALAN01000069.1"/>
</dbReference>
<name>A0AB94IN46_9BACI</name>
<gene>
    <name evidence="2" type="ORF">BAVI_12329</name>
</gene>
<accession>A0AB94IN46</accession>
<feature type="signal peptide" evidence="1">
    <location>
        <begin position="1"/>
        <end position="28"/>
    </location>
</feature>
<dbReference type="EMBL" id="ALAN01000069">
    <property type="protein sequence ID" value="ETI68477.1"/>
    <property type="molecule type" value="Genomic_DNA"/>
</dbReference>
<sequence length="289" mass="31347">MKKKWMTAGAGLGIGAVLLLASGFSAMANTSGYDAYKTALKNTKAESSITMNVDLTITDNGKKLVTGAADLKVNKDQKAGSVAATIGDSTEKRSINVFRQDGKVIFKSSEEDVYKAKEINAPKWQHKGDHSNLPKAMQQVFGTLLGNIKDLATVENQANGGKHAELHLSGDQVPAVVNVVGTVVVSKIANHEKNEKTPGWMANMSKLTDNIKVEKIDIDAEISTKDILEAQTAKINITGTDESGKKHELTITIHVDYSNINKTVPEHIDLTGKKIEEIKNEGMKRGWRH</sequence>
<evidence type="ECO:0000256" key="1">
    <source>
        <dbReference type="SAM" id="SignalP"/>
    </source>
</evidence>
<evidence type="ECO:0008006" key="4">
    <source>
        <dbReference type="Google" id="ProtNLM"/>
    </source>
</evidence>